<dbReference type="InterPro" id="IPR003737">
    <property type="entry name" value="GlcNAc_PI_deacetylase-related"/>
</dbReference>
<proteinExistence type="predicted"/>
<dbReference type="SUPFAM" id="SSF102588">
    <property type="entry name" value="LmbE-like"/>
    <property type="match status" value="1"/>
</dbReference>
<evidence type="ECO:0000256" key="1">
    <source>
        <dbReference type="ARBA" id="ARBA00022833"/>
    </source>
</evidence>
<dbReference type="CDD" id="cd02440">
    <property type="entry name" value="AdoMet_MTases"/>
    <property type="match status" value="1"/>
</dbReference>
<dbReference type="PANTHER" id="PTHR12993">
    <property type="entry name" value="N-ACETYLGLUCOSAMINYL-PHOSPHATIDYLINOSITOL DE-N-ACETYLASE-RELATED"/>
    <property type="match status" value="1"/>
</dbReference>
<dbReference type="Gene3D" id="3.40.50.10320">
    <property type="entry name" value="LmbE-like"/>
    <property type="match status" value="1"/>
</dbReference>
<keyword evidence="1" id="KW-0862">Zinc</keyword>
<dbReference type="Proteomes" id="UP000183203">
    <property type="component" value="Unassembled WGS sequence"/>
</dbReference>
<evidence type="ECO:0000313" key="2">
    <source>
        <dbReference type="EMBL" id="SDC96253.1"/>
    </source>
</evidence>
<dbReference type="Pfam" id="PF05401">
    <property type="entry name" value="NodS"/>
    <property type="match status" value="1"/>
</dbReference>
<dbReference type="AlphaFoldDB" id="A0A1G6QVJ9"/>
<dbReference type="InterPro" id="IPR008715">
    <property type="entry name" value="SAM-MeTfrase_NodS-like"/>
</dbReference>
<dbReference type="GO" id="GO:0016811">
    <property type="term" value="F:hydrolase activity, acting on carbon-nitrogen (but not peptide) bonds, in linear amides"/>
    <property type="evidence" value="ECO:0007669"/>
    <property type="project" value="TreeGrafter"/>
</dbReference>
<sequence>MVSFDHREPGTDEGSWTAALRRDLPALDLDVDRLLVVAAHPDDETLGAAGLLATAAARGIPIDLLVATDGERSHPDSPTHTPATLALLRRRELHAAMGQLGLSAAPVFLGLPDGGTDEHRDAIAAAVTHALDRAGSDRVLVLSPWRGDGHRDHRVVGEIVEEVCAARGVHSRAFPIWLWHWGTSDDVPWDRAERLALDPSVQDAKTRALDAHASQLRPLSPAPGDEAMVHVRMRAHFERDAEVFFAPEGVGASAGAEVRDAEGSLVPQGAGATPAPTARMAEGAGASVVAPRESADAAGPSASVGQAYFDDMYARHDDPWGFDSRWYEERKRAVLLAALPWRHYRATFEAGCSTGALTAQLANRSDRVLAVDLAEAALERARRRLGDRGNVELRRATLPDDWPEGAFDLVVLSEVAYYWAGSDLDRGLAAAVASLTPDGHLVACHWRHPVAEYPRSGDEVHDALAARSDLVRLVRHEEEDFVLEVFAHPGARSVAAEAGLVS</sequence>
<name>A0A1G6QVJ9_9MICO</name>
<gene>
    <name evidence="2" type="ORF">SAMN05216418_3395</name>
</gene>
<organism evidence="2 3">
    <name type="scientific">Microbacterium enclense</name>
    <dbReference type="NCBI Taxonomy" id="993073"/>
    <lineage>
        <taxon>Bacteria</taxon>
        <taxon>Bacillati</taxon>
        <taxon>Actinomycetota</taxon>
        <taxon>Actinomycetes</taxon>
        <taxon>Micrococcales</taxon>
        <taxon>Microbacteriaceae</taxon>
        <taxon>Microbacterium</taxon>
    </lineage>
</organism>
<dbReference type="GO" id="GO:0008757">
    <property type="term" value="F:S-adenosylmethionine-dependent methyltransferase activity"/>
    <property type="evidence" value="ECO:0007669"/>
    <property type="project" value="InterPro"/>
</dbReference>
<dbReference type="STRING" id="993073.AS029_15520"/>
<accession>A0A1G6QVJ9</accession>
<dbReference type="Gene3D" id="3.40.50.150">
    <property type="entry name" value="Vaccinia Virus protein VP39"/>
    <property type="match status" value="1"/>
</dbReference>
<dbReference type="RefSeq" id="WP_074615969.1">
    <property type="nucleotide sequence ID" value="NZ_FMYG01000009.1"/>
</dbReference>
<dbReference type="SUPFAM" id="SSF53335">
    <property type="entry name" value="S-adenosyl-L-methionine-dependent methyltransferases"/>
    <property type="match status" value="1"/>
</dbReference>
<dbReference type="InterPro" id="IPR029063">
    <property type="entry name" value="SAM-dependent_MTases_sf"/>
</dbReference>
<dbReference type="OrthoDB" id="116799at2"/>
<dbReference type="EMBL" id="FMYG01000009">
    <property type="protein sequence ID" value="SDC96253.1"/>
    <property type="molecule type" value="Genomic_DNA"/>
</dbReference>
<protein>
    <submittedName>
        <fullName evidence="2">N-acetylglucosaminyl deacetylase, LmbE family</fullName>
    </submittedName>
</protein>
<reference evidence="2 3" key="1">
    <citation type="submission" date="2016-09" db="EMBL/GenBank/DDBJ databases">
        <authorList>
            <person name="Capua I."/>
            <person name="De Benedictis P."/>
            <person name="Joannis T."/>
            <person name="Lombin L.H."/>
            <person name="Cattoli G."/>
        </authorList>
    </citation>
    <scope>NUCLEOTIDE SEQUENCE [LARGE SCALE GENOMIC DNA]</scope>
    <source>
        <strain evidence="2 3">NIO-1002</strain>
    </source>
</reference>
<dbReference type="InterPro" id="IPR024078">
    <property type="entry name" value="LmbE-like_dom_sf"/>
</dbReference>
<dbReference type="GO" id="GO:0009312">
    <property type="term" value="P:oligosaccharide biosynthetic process"/>
    <property type="evidence" value="ECO:0007669"/>
    <property type="project" value="InterPro"/>
</dbReference>
<evidence type="ECO:0000313" key="3">
    <source>
        <dbReference type="Proteomes" id="UP000183203"/>
    </source>
</evidence>
<dbReference type="PANTHER" id="PTHR12993:SF29">
    <property type="entry name" value="BLR3841 PROTEIN"/>
    <property type="match status" value="1"/>
</dbReference>
<dbReference type="GO" id="GO:0016137">
    <property type="term" value="P:glycoside metabolic process"/>
    <property type="evidence" value="ECO:0007669"/>
    <property type="project" value="UniProtKB-ARBA"/>
</dbReference>
<dbReference type="Pfam" id="PF02585">
    <property type="entry name" value="PIG-L"/>
    <property type="match status" value="1"/>
</dbReference>